<dbReference type="EMBL" id="BK032693">
    <property type="protein sequence ID" value="DAF55536.1"/>
    <property type="molecule type" value="Genomic_DNA"/>
</dbReference>
<sequence length="132" mass="15482">MNEAKFTLTPKNKKEVMRSIWDNLNGWFENGNLDITIRPHKSKRSVEQNRRLWKIYGELADKAWVNGRRYSAETWHEYCKGMFLGFELKAMPDGTEVKTPISTTTLNTAEMTDYQNRLQAWAAGNFGLIWEF</sequence>
<reference evidence="1" key="1">
    <citation type="journal article" date="2021" name="Proc. Natl. Acad. Sci. U.S.A.">
        <title>A Catalog of Tens of Thousands of Viruses from Human Metagenomes Reveals Hidden Associations with Chronic Diseases.</title>
        <authorList>
            <person name="Tisza M.J."/>
            <person name="Buck C.B."/>
        </authorList>
    </citation>
    <scope>NUCLEOTIDE SEQUENCE</scope>
    <source>
        <strain evidence="1">CtLYp5</strain>
    </source>
</reference>
<dbReference type="SUPFAM" id="SSF103370">
    <property type="entry name" value="NinB"/>
    <property type="match status" value="1"/>
</dbReference>
<name>A0A8S5SXA6_9CAUD</name>
<organism evidence="1">
    <name type="scientific">Myoviridae sp. ctLYp5</name>
    <dbReference type="NCBI Taxonomy" id="2827680"/>
    <lineage>
        <taxon>Viruses</taxon>
        <taxon>Duplodnaviria</taxon>
        <taxon>Heunggongvirae</taxon>
        <taxon>Uroviricota</taxon>
        <taxon>Caudoviricetes</taxon>
    </lineage>
</organism>
<dbReference type="Pfam" id="PF05772">
    <property type="entry name" value="NinB"/>
    <property type="match status" value="1"/>
</dbReference>
<evidence type="ECO:0000313" key="1">
    <source>
        <dbReference type="EMBL" id="DAF55536.1"/>
    </source>
</evidence>
<proteinExistence type="predicted"/>
<dbReference type="InterPro" id="IPR036619">
    <property type="entry name" value="NinB_sf"/>
</dbReference>
<protein>
    <submittedName>
        <fullName evidence="1">NinB protein</fullName>
    </submittedName>
</protein>
<dbReference type="InterPro" id="IPR008711">
    <property type="entry name" value="Recombinase_NinB"/>
</dbReference>
<dbReference type="Gene3D" id="1.10.3790.10">
    <property type="entry name" value="NinB"/>
    <property type="match status" value="1"/>
</dbReference>
<accession>A0A8S5SXA6</accession>